<dbReference type="EMBL" id="FQZY01000029">
    <property type="protein sequence ID" value="SHK09333.1"/>
    <property type="molecule type" value="Genomic_DNA"/>
</dbReference>
<name>A0A1M6PN41_9FIRM</name>
<dbReference type="OrthoDB" id="1779328at2"/>
<proteinExistence type="predicted"/>
<dbReference type="RefSeq" id="WP_073109992.1">
    <property type="nucleotide sequence ID" value="NZ_FQZY01000029.1"/>
</dbReference>
<sequence length="65" mass="7602">MVKEEKYYIALDDYEHGIIVRSLNDTKTELQREGKFTNDVNDLIVKVGTAPKKKFKVIEKDNESR</sequence>
<evidence type="ECO:0000313" key="1">
    <source>
        <dbReference type="EMBL" id="SHK09333.1"/>
    </source>
</evidence>
<reference evidence="1 2" key="1">
    <citation type="submission" date="2016-11" db="EMBL/GenBank/DDBJ databases">
        <authorList>
            <person name="Jaros S."/>
            <person name="Januszkiewicz K."/>
            <person name="Wedrychowicz H."/>
        </authorList>
    </citation>
    <scope>NUCLEOTIDE SEQUENCE [LARGE SCALE GENOMIC DNA]</scope>
    <source>
        <strain evidence="1 2">DSM 15480</strain>
    </source>
</reference>
<keyword evidence="2" id="KW-1185">Reference proteome</keyword>
<evidence type="ECO:0000313" key="2">
    <source>
        <dbReference type="Proteomes" id="UP000184301"/>
    </source>
</evidence>
<gene>
    <name evidence="1" type="ORF">SAMN02745243_02169</name>
</gene>
<dbReference type="AlphaFoldDB" id="A0A1M6PN41"/>
<protein>
    <submittedName>
        <fullName evidence="1">Uncharacterized protein</fullName>
    </submittedName>
</protein>
<accession>A0A1M6PN41</accession>
<organism evidence="1 2">
    <name type="scientific">Hespellia stercorisuis DSM 15480</name>
    <dbReference type="NCBI Taxonomy" id="1121950"/>
    <lineage>
        <taxon>Bacteria</taxon>
        <taxon>Bacillati</taxon>
        <taxon>Bacillota</taxon>
        <taxon>Clostridia</taxon>
        <taxon>Lachnospirales</taxon>
        <taxon>Lachnospiraceae</taxon>
        <taxon>Hespellia</taxon>
    </lineage>
</organism>
<dbReference type="STRING" id="1121950.SAMN02745243_02169"/>
<dbReference type="Proteomes" id="UP000184301">
    <property type="component" value="Unassembled WGS sequence"/>
</dbReference>